<dbReference type="Gene3D" id="1.25.40.390">
    <property type="match status" value="1"/>
</dbReference>
<evidence type="ECO:0000259" key="7">
    <source>
        <dbReference type="Pfam" id="PF14322"/>
    </source>
</evidence>
<dbReference type="SUPFAM" id="SSF48452">
    <property type="entry name" value="TPR-like"/>
    <property type="match status" value="1"/>
</dbReference>
<feature type="domain" description="RagB/SusD" evidence="6">
    <location>
        <begin position="257"/>
        <end position="491"/>
    </location>
</feature>
<dbReference type="AlphaFoldDB" id="A0A0C1G4B6"/>
<evidence type="ECO:0000256" key="1">
    <source>
        <dbReference type="ARBA" id="ARBA00004442"/>
    </source>
</evidence>
<gene>
    <name evidence="8" type="ORF">OC25_08405</name>
</gene>
<dbReference type="Pfam" id="PF14322">
    <property type="entry name" value="SusD-like_3"/>
    <property type="match status" value="1"/>
</dbReference>
<organism evidence="8 9">
    <name type="scientific">Pedobacter kyungheensis</name>
    <dbReference type="NCBI Taxonomy" id="1069985"/>
    <lineage>
        <taxon>Bacteria</taxon>
        <taxon>Pseudomonadati</taxon>
        <taxon>Bacteroidota</taxon>
        <taxon>Sphingobacteriia</taxon>
        <taxon>Sphingobacteriales</taxon>
        <taxon>Sphingobacteriaceae</taxon>
        <taxon>Pedobacter</taxon>
    </lineage>
</organism>
<evidence type="ECO:0000313" key="8">
    <source>
        <dbReference type="EMBL" id="KIA94964.1"/>
    </source>
</evidence>
<comment type="subcellular location">
    <subcellularLocation>
        <location evidence="1">Cell outer membrane</location>
    </subcellularLocation>
</comment>
<dbReference type="InterPro" id="IPR012944">
    <property type="entry name" value="SusD_RagB_dom"/>
</dbReference>
<sequence length="491" mass="54516">MLATVLATGCKKEYLQTKPTDQVALEEVFTSTTNANAVLNGIYAYMFTRTTTTTSNAQGKPGVAGILLGIDFMGEDVHQANATWFTSTGEGNYVSPRTDTHASNLYYYRTFYRMINNANYILDNIDAATGTDAEKNRIKAEAYTIRAYAYSYLVQFYGTRYDASAKPNNQLAVPLVLTSADIAKPRVSVEQVYTQIISDLDKAIALNVTTKTNKTHADVWVAKGLRARVALTMQDYPNAIKYAKDVIDGGKYPLMSQTDYQSGFNNNGLSEFMWCAMPTTEQGDTFGSYYAQIAYNANTTYMRGTPKMINSALYDQISATDVRKKMWEPSPTAANFPLPTTSFTRRAYMSRKFSVKTVGDPSLGDVPWMRSAEMHLILAEAYARNGQDVLAQAALFALVSKRDLSAIQSIKIGTALIDEIMINRRVELWGEGFRYLDLKRLNLPLNRNAVPNYVATSVSNVMAIPAGDVRFLFLIPRDEINANPNIGPQNP</sequence>
<dbReference type="InterPro" id="IPR011990">
    <property type="entry name" value="TPR-like_helical_dom_sf"/>
</dbReference>
<evidence type="ECO:0000256" key="3">
    <source>
        <dbReference type="ARBA" id="ARBA00022729"/>
    </source>
</evidence>
<evidence type="ECO:0000256" key="4">
    <source>
        <dbReference type="ARBA" id="ARBA00023136"/>
    </source>
</evidence>
<dbReference type="CDD" id="cd08977">
    <property type="entry name" value="SusD"/>
    <property type="match status" value="1"/>
</dbReference>
<keyword evidence="4" id="KW-0472">Membrane</keyword>
<dbReference type="EMBL" id="JSYN01000007">
    <property type="protein sequence ID" value="KIA94964.1"/>
    <property type="molecule type" value="Genomic_DNA"/>
</dbReference>
<reference evidence="8 9" key="1">
    <citation type="submission" date="2014-10" db="EMBL/GenBank/DDBJ databases">
        <title>Pedobacter Kyungheensis.</title>
        <authorList>
            <person name="Anderson B.M."/>
            <person name="Newman J.D."/>
        </authorList>
    </citation>
    <scope>NUCLEOTIDE SEQUENCE [LARGE SCALE GENOMIC DNA]</scope>
    <source>
        <strain evidence="8 9">KACC 16221</strain>
    </source>
</reference>
<accession>A0A0C1G4B6</accession>
<protein>
    <recommendedName>
        <fullName evidence="10">Carbohydrate-binding protein SusD</fullName>
    </recommendedName>
</protein>
<feature type="domain" description="SusD-like N-terminal" evidence="7">
    <location>
        <begin position="77"/>
        <end position="231"/>
    </location>
</feature>
<comment type="caution">
    <text evidence="8">The sequence shown here is derived from an EMBL/GenBank/DDBJ whole genome shotgun (WGS) entry which is preliminary data.</text>
</comment>
<name>A0A0C1G4B6_9SPHI</name>
<dbReference type="Proteomes" id="UP000031246">
    <property type="component" value="Unassembled WGS sequence"/>
</dbReference>
<proteinExistence type="inferred from homology"/>
<evidence type="ECO:0000256" key="5">
    <source>
        <dbReference type="ARBA" id="ARBA00023237"/>
    </source>
</evidence>
<evidence type="ECO:0008006" key="10">
    <source>
        <dbReference type="Google" id="ProtNLM"/>
    </source>
</evidence>
<dbReference type="Pfam" id="PF07980">
    <property type="entry name" value="SusD_RagB"/>
    <property type="match status" value="1"/>
</dbReference>
<keyword evidence="3" id="KW-0732">Signal</keyword>
<evidence type="ECO:0000256" key="2">
    <source>
        <dbReference type="ARBA" id="ARBA00006275"/>
    </source>
</evidence>
<dbReference type="InterPro" id="IPR033985">
    <property type="entry name" value="SusD-like_N"/>
</dbReference>
<dbReference type="GO" id="GO:0009279">
    <property type="term" value="C:cell outer membrane"/>
    <property type="evidence" value="ECO:0007669"/>
    <property type="project" value="UniProtKB-SubCell"/>
</dbReference>
<keyword evidence="9" id="KW-1185">Reference proteome</keyword>
<keyword evidence="5" id="KW-0998">Cell outer membrane</keyword>
<comment type="similarity">
    <text evidence="2">Belongs to the SusD family.</text>
</comment>
<evidence type="ECO:0000259" key="6">
    <source>
        <dbReference type="Pfam" id="PF07980"/>
    </source>
</evidence>
<evidence type="ECO:0000313" key="9">
    <source>
        <dbReference type="Proteomes" id="UP000031246"/>
    </source>
</evidence>